<organism evidence="1 2">
    <name type="scientific">Vreelandella olivaria</name>
    <dbReference type="NCBI Taxonomy" id="390919"/>
    <lineage>
        <taxon>Bacteria</taxon>
        <taxon>Pseudomonadati</taxon>
        <taxon>Pseudomonadota</taxon>
        <taxon>Gammaproteobacteria</taxon>
        <taxon>Oceanospirillales</taxon>
        <taxon>Halomonadaceae</taxon>
        <taxon>Vreelandella</taxon>
    </lineage>
</organism>
<dbReference type="Proteomes" id="UP000289555">
    <property type="component" value="Chromosome"/>
</dbReference>
<evidence type="ECO:0000313" key="2">
    <source>
        <dbReference type="Proteomes" id="UP000289555"/>
    </source>
</evidence>
<proteinExistence type="predicted"/>
<evidence type="ECO:0000313" key="1">
    <source>
        <dbReference type="EMBL" id="BBI52206.1"/>
    </source>
</evidence>
<keyword evidence="2" id="KW-1185">Reference proteome</keyword>
<accession>A0ABM7GNG8</accession>
<name>A0ABM7GNG8_9GAMM</name>
<sequence length="60" mass="6611">MAGRTPQSSGATAVTGYAKRVRGALTWAANSRQRCCIVKAFLGSNRQRGGYIMFIIEKRF</sequence>
<dbReference type="EMBL" id="AP019416">
    <property type="protein sequence ID" value="BBI52206.1"/>
    <property type="molecule type" value="Genomic_DNA"/>
</dbReference>
<protein>
    <submittedName>
        <fullName evidence="1">Uncharacterized protein</fullName>
    </submittedName>
</protein>
<gene>
    <name evidence="1" type="ORF">HORIV_46270</name>
</gene>
<reference evidence="2" key="1">
    <citation type="journal article" date="2019" name="Microbiol. Resour. Announc.">
        <title>Complete Genome Sequence of Halomonas olivaria, a Moderately Halophilic Bacterium Isolated from Olive Processing Effluents, Obtained by Nanopore Sequencing.</title>
        <authorList>
            <person name="Nagata S."/>
            <person name="Ii K.M."/>
            <person name="Tsukimi T."/>
            <person name="Miura M.C."/>
            <person name="Galipon J."/>
            <person name="Arakawa K."/>
        </authorList>
    </citation>
    <scope>NUCLEOTIDE SEQUENCE [LARGE SCALE GENOMIC DNA]</scope>
    <source>
        <strain evidence="2">TYRC17</strain>
    </source>
</reference>